<dbReference type="AlphaFoldDB" id="A0A0C9V5Q0"/>
<sequence>MPITFTKSVKDRSGEDSLAEERPSESPGSPMPLIPLKSTPKRRSNTPAQRGSKIVRFSRPAPLQVHNRQRSTRGTFQEEPFDDEARIPKPKGEVGHPGTHGYSLYPTLNWEKVVYEAVQKHVQKLADAKLAVSKGISKQDDDLILDLIKKVADKYPILNRYIDYWPARDMLKQYLKNTSGKSRREERIIAAHGVA</sequence>
<reference evidence="2 3" key="1">
    <citation type="submission" date="2014-06" db="EMBL/GenBank/DDBJ databases">
        <title>Evolutionary Origins and Diversification of the Mycorrhizal Mutualists.</title>
        <authorList>
            <consortium name="DOE Joint Genome Institute"/>
            <consortium name="Mycorrhizal Genomics Consortium"/>
            <person name="Kohler A."/>
            <person name="Kuo A."/>
            <person name="Nagy L.G."/>
            <person name="Floudas D."/>
            <person name="Copeland A."/>
            <person name="Barry K.W."/>
            <person name="Cichocki N."/>
            <person name="Veneault-Fourrey C."/>
            <person name="LaButti K."/>
            <person name="Lindquist E.A."/>
            <person name="Lipzen A."/>
            <person name="Lundell T."/>
            <person name="Morin E."/>
            <person name="Murat C."/>
            <person name="Riley R."/>
            <person name="Ohm R."/>
            <person name="Sun H."/>
            <person name="Tunlid A."/>
            <person name="Henrissat B."/>
            <person name="Grigoriev I.V."/>
            <person name="Hibbett D.S."/>
            <person name="Martin F."/>
        </authorList>
    </citation>
    <scope>NUCLEOTIDE SEQUENCE [LARGE SCALE GENOMIC DNA]</scope>
    <source>
        <strain evidence="2 3">SS14</strain>
    </source>
</reference>
<organism evidence="2 3">
    <name type="scientific">Sphaerobolus stellatus (strain SS14)</name>
    <dbReference type="NCBI Taxonomy" id="990650"/>
    <lineage>
        <taxon>Eukaryota</taxon>
        <taxon>Fungi</taxon>
        <taxon>Dikarya</taxon>
        <taxon>Basidiomycota</taxon>
        <taxon>Agaricomycotina</taxon>
        <taxon>Agaricomycetes</taxon>
        <taxon>Phallomycetidae</taxon>
        <taxon>Geastrales</taxon>
        <taxon>Sphaerobolaceae</taxon>
        <taxon>Sphaerobolus</taxon>
    </lineage>
</organism>
<evidence type="ECO:0000313" key="2">
    <source>
        <dbReference type="EMBL" id="KIJ32731.1"/>
    </source>
</evidence>
<feature type="compositionally biased region" description="Basic and acidic residues" evidence="1">
    <location>
        <begin position="83"/>
        <end position="94"/>
    </location>
</feature>
<feature type="compositionally biased region" description="Basic and acidic residues" evidence="1">
    <location>
        <begin position="8"/>
        <end position="24"/>
    </location>
</feature>
<keyword evidence="3" id="KW-1185">Reference proteome</keyword>
<dbReference type="OrthoDB" id="3067928at2759"/>
<protein>
    <submittedName>
        <fullName evidence="2">Uncharacterized protein</fullName>
    </submittedName>
</protein>
<name>A0A0C9V5Q0_SPHS4</name>
<accession>A0A0C9V5Q0</accession>
<feature type="region of interest" description="Disordered" evidence="1">
    <location>
        <begin position="1"/>
        <end position="99"/>
    </location>
</feature>
<dbReference type="Proteomes" id="UP000054279">
    <property type="component" value="Unassembled WGS sequence"/>
</dbReference>
<evidence type="ECO:0000256" key="1">
    <source>
        <dbReference type="SAM" id="MobiDB-lite"/>
    </source>
</evidence>
<gene>
    <name evidence="2" type="ORF">M422DRAFT_265355</name>
</gene>
<proteinExistence type="predicted"/>
<dbReference type="EMBL" id="KN837222">
    <property type="protein sequence ID" value="KIJ32731.1"/>
    <property type="molecule type" value="Genomic_DNA"/>
</dbReference>
<dbReference type="HOGENOM" id="CLU_1533538_0_0_1"/>
<evidence type="ECO:0000313" key="3">
    <source>
        <dbReference type="Proteomes" id="UP000054279"/>
    </source>
</evidence>